<name>M5TTX9_9BACT</name>
<accession>M5TTX9</accession>
<keyword evidence="2" id="KW-0378">Hydrolase</keyword>
<dbReference type="GO" id="GO:0016787">
    <property type="term" value="F:hydrolase activity"/>
    <property type="evidence" value="ECO:0007669"/>
    <property type="project" value="UniProtKB-KW"/>
</dbReference>
<organism evidence="2 3">
    <name type="scientific">Rhodopirellula sallentina SM41</name>
    <dbReference type="NCBI Taxonomy" id="1263870"/>
    <lineage>
        <taxon>Bacteria</taxon>
        <taxon>Pseudomonadati</taxon>
        <taxon>Planctomycetota</taxon>
        <taxon>Planctomycetia</taxon>
        <taxon>Pirellulales</taxon>
        <taxon>Pirellulaceae</taxon>
        <taxon>Rhodopirellula</taxon>
    </lineage>
</organism>
<evidence type="ECO:0000256" key="1">
    <source>
        <dbReference type="SAM" id="MobiDB-lite"/>
    </source>
</evidence>
<proteinExistence type="predicted"/>
<keyword evidence="3" id="KW-1185">Reference proteome</keyword>
<evidence type="ECO:0000313" key="2">
    <source>
        <dbReference type="EMBL" id="EMI52615.1"/>
    </source>
</evidence>
<comment type="caution">
    <text evidence="2">The sequence shown here is derived from an EMBL/GenBank/DDBJ whole genome shotgun (WGS) entry which is preliminary data.</text>
</comment>
<dbReference type="AlphaFoldDB" id="M5TTX9"/>
<reference evidence="2 3" key="1">
    <citation type="journal article" date="2013" name="Mar. Genomics">
        <title>Expression of sulfatases in Rhodopirellula baltica and the diversity of sulfatases in the genus Rhodopirellula.</title>
        <authorList>
            <person name="Wegner C.E."/>
            <person name="Richter-Heitmann T."/>
            <person name="Klindworth A."/>
            <person name="Klockow C."/>
            <person name="Richter M."/>
            <person name="Achstetter T."/>
            <person name="Glockner F.O."/>
            <person name="Harder J."/>
        </authorList>
    </citation>
    <scope>NUCLEOTIDE SEQUENCE [LARGE SCALE GENOMIC DNA]</scope>
    <source>
        <strain evidence="2 3">SM41</strain>
    </source>
</reference>
<feature type="non-terminal residue" evidence="2">
    <location>
        <position position="652"/>
    </location>
</feature>
<evidence type="ECO:0000313" key="3">
    <source>
        <dbReference type="Proteomes" id="UP000011885"/>
    </source>
</evidence>
<gene>
    <name evidence="2" type="ORF">RSSM_05950</name>
</gene>
<feature type="region of interest" description="Disordered" evidence="1">
    <location>
        <begin position="245"/>
        <end position="298"/>
    </location>
</feature>
<feature type="region of interest" description="Disordered" evidence="1">
    <location>
        <begin position="194"/>
        <end position="221"/>
    </location>
</feature>
<feature type="compositionally biased region" description="Polar residues" evidence="1">
    <location>
        <begin position="64"/>
        <end position="79"/>
    </location>
</feature>
<sequence length="652" mass="69819">MPEVCVTTLPGELRAAVDQAAVSHHSPIEGTSHEIRIRVSSRADTLEKIAAAVSMLKDPDAQAFGQQGSGSANASQPTDEPQKPNAPRKNGWTDLVPSQSVICEHDFFALGYTWWQTQVLTRRLRYTSNLDHLHFENRLVEAARAFVDGRLREATEAMHDCFDALAEERDHYFSSDPSLIDLTLLTPGTIDSWLETRSTSPQQPLDGDSVPRTALPTPENLLVDEDVAVAVADGPAERRERFRQALERNDQKPPSPRIADQTPGVDATPNGGQPADQPSPQPNSVGWLGGGPSSDFSFDEHSIAASEQRIASAVRAVRDVGTGPLTVYGRLGGGIAGEWVPAIAAAGFDGIVPVDFLNGRGFDDESKVLLGEGDQEVEALTSKPIDADDESSFLTLSTKLGEEIDRGEIATALMVHWPGGGCDSFHDVRRAASWSLCLGRFWRIDDYFTDGERPYHHGAAPKATPASAETVADLKRRRSRLHDDLRLQSERNVIGYAALVNPEIAFQAIDNGEDSTTVVANVAASLGFPVGSAVYRTGIENAQPKTSQSAENVLLMHASFPAARTGVHVSGKVSPNAASVFDAASSGNGTDLIVDVPAWGFSAVGPAVPLGGEGDKPKASSALKKLSRWLTGGGGKISKENRLSNEFMEVSI</sequence>
<feature type="region of interest" description="Disordered" evidence="1">
    <location>
        <begin position="61"/>
        <end position="91"/>
    </location>
</feature>
<dbReference type="EMBL" id="ANOH01000414">
    <property type="protein sequence ID" value="EMI52615.1"/>
    <property type="molecule type" value="Genomic_DNA"/>
</dbReference>
<protein>
    <submittedName>
        <fullName evidence="2">Glycosyl hydrolase 38 domain-containing protein</fullName>
    </submittedName>
</protein>
<dbReference type="Proteomes" id="UP000011885">
    <property type="component" value="Unassembled WGS sequence"/>
</dbReference>